<reference evidence="7 8" key="1">
    <citation type="submission" date="2015-01" db="EMBL/GenBank/DDBJ databases">
        <authorList>
            <person name="Aslett A.Martin."/>
            <person name="De Silva Nishadi"/>
        </authorList>
    </citation>
    <scope>NUCLEOTIDE SEQUENCE [LARGE SCALE GENOMIC DNA]</scope>
    <source>
        <strain evidence="7 8">R28058</strain>
    </source>
</reference>
<protein>
    <submittedName>
        <fullName evidence="7">HK97 family phage prohead protease</fullName>
    </submittedName>
</protein>
<evidence type="ECO:0000256" key="3">
    <source>
        <dbReference type="ARBA" id="ARBA00022670"/>
    </source>
</evidence>
<dbReference type="InterPro" id="IPR006433">
    <property type="entry name" value="Prohead_protease"/>
</dbReference>
<comment type="subcellular location">
    <subcellularLocation>
        <location evidence="1">Virion</location>
    </subcellularLocation>
</comment>
<dbReference type="InterPro" id="IPR024455">
    <property type="entry name" value="Phage_capsid"/>
</dbReference>
<dbReference type="InterPro" id="IPR054612">
    <property type="entry name" value="Phage_capsid-like_C"/>
</dbReference>
<dbReference type="OrthoDB" id="64791at2"/>
<dbReference type="Pfam" id="PF04586">
    <property type="entry name" value="Peptidase_S78"/>
    <property type="match status" value="1"/>
</dbReference>
<keyword evidence="2" id="KW-1188">Viral release from host cell</keyword>
<feature type="domain" description="Phage capsid-like C-terminal" evidence="6">
    <location>
        <begin position="251"/>
        <end position="385"/>
    </location>
</feature>
<evidence type="ECO:0000313" key="7">
    <source>
        <dbReference type="EMBL" id="CEP41427.1"/>
    </source>
</evidence>
<gene>
    <name evidence="7" type="ORF">R28058_35121</name>
</gene>
<feature type="domain" description="Prohead serine protease" evidence="5">
    <location>
        <begin position="11"/>
        <end position="167"/>
    </location>
</feature>
<dbReference type="AlphaFoldDB" id="A0A0C7LAF9"/>
<accession>A0A0C7LAF9</accession>
<dbReference type="InterPro" id="IPR054613">
    <property type="entry name" value="Peptidase_S78_dom"/>
</dbReference>
<sequence length="507" mass="56606">MEMEQRYLNTNIEVRAEEGEKLTLKGYAIRYNEKSNVLGYGFEEVILPGAFKESLKTRNILALNNHDSNQLLGTTKGQTLRLEDRADGLYFELDLLASRKELYDLVKRGDINGMSFGFTCTEENYKRSNDIDIREVSKGELFEISVVHTPAYPTTNVVATRSLELYKNFKEDLKMNNGVSHDTDQKGTEKRGMGLMTGSKEQTREVRCYKPGEKLSSETSNITIGHLIRAYVTGKGTEEEKRMLGEGSGANYLIPSKISTSLIDLARESSFLLNNSTIVDMQNFQSVTVPRVVSDPTVEFKNKGEKINPSDPVFDEVKLDAKYIYGIVEIPLEIIQTGIGVEGKINQLLASAMADKMEKAALNGAEKGFKGIFNDTKILKSNIKGATFTEISKGVIDIMNKKGKCSNIALSPSNAINLDLEAVTKDKYTQPPKFYEDMKKHITTALDDKKIFMGDFGQVYTGILKDIRIDMSLDYGFDKGTVAVRIMWYGDVAVAQPKHLCLLSIAQ</sequence>
<dbReference type="Gene3D" id="3.30.2400.10">
    <property type="entry name" value="Major capsid protein gp5"/>
    <property type="match status" value="1"/>
</dbReference>
<keyword evidence="3 7" id="KW-0645">Protease</keyword>
<dbReference type="RefSeq" id="WP_055342670.1">
    <property type="nucleotide sequence ID" value="NZ_CEKZ01000008.1"/>
</dbReference>
<proteinExistence type="predicted"/>
<dbReference type="GO" id="GO:0008233">
    <property type="term" value="F:peptidase activity"/>
    <property type="evidence" value="ECO:0007669"/>
    <property type="project" value="UniProtKB-KW"/>
</dbReference>
<dbReference type="NCBIfam" id="TIGR01543">
    <property type="entry name" value="proheadase_HK97"/>
    <property type="match status" value="1"/>
</dbReference>
<evidence type="ECO:0000259" key="5">
    <source>
        <dbReference type="Pfam" id="PF04586"/>
    </source>
</evidence>
<dbReference type="GO" id="GO:0006508">
    <property type="term" value="P:proteolysis"/>
    <property type="evidence" value="ECO:0007669"/>
    <property type="project" value="UniProtKB-KW"/>
</dbReference>
<dbReference type="SUPFAM" id="SSF56563">
    <property type="entry name" value="Major capsid protein gp5"/>
    <property type="match status" value="1"/>
</dbReference>
<evidence type="ECO:0000259" key="6">
    <source>
        <dbReference type="Pfam" id="PF05065"/>
    </source>
</evidence>
<evidence type="ECO:0000313" key="8">
    <source>
        <dbReference type="Proteomes" id="UP000049127"/>
    </source>
</evidence>
<evidence type="ECO:0000256" key="4">
    <source>
        <dbReference type="ARBA" id="ARBA00022801"/>
    </source>
</evidence>
<keyword evidence="4" id="KW-0378">Hydrolase</keyword>
<evidence type="ECO:0000256" key="1">
    <source>
        <dbReference type="ARBA" id="ARBA00004328"/>
    </source>
</evidence>
<dbReference type="EMBL" id="CEKZ01000008">
    <property type="protein sequence ID" value="CEP41427.1"/>
    <property type="molecule type" value="Genomic_DNA"/>
</dbReference>
<organism evidence="7 8">
    <name type="scientific">Paraclostridium sordellii</name>
    <name type="common">Clostridium sordellii</name>
    <dbReference type="NCBI Taxonomy" id="1505"/>
    <lineage>
        <taxon>Bacteria</taxon>
        <taxon>Bacillati</taxon>
        <taxon>Bacillota</taxon>
        <taxon>Clostridia</taxon>
        <taxon>Peptostreptococcales</taxon>
        <taxon>Peptostreptococcaceae</taxon>
        <taxon>Paraclostridium</taxon>
    </lineage>
</organism>
<evidence type="ECO:0000256" key="2">
    <source>
        <dbReference type="ARBA" id="ARBA00022612"/>
    </source>
</evidence>
<name>A0A0C7LAF9_PARSO</name>
<dbReference type="Pfam" id="PF05065">
    <property type="entry name" value="Phage_capsid"/>
    <property type="match status" value="1"/>
</dbReference>
<dbReference type="NCBIfam" id="TIGR01554">
    <property type="entry name" value="major_cap_HK97"/>
    <property type="match status" value="1"/>
</dbReference>
<dbReference type="Proteomes" id="UP000049127">
    <property type="component" value="Unassembled WGS sequence"/>
</dbReference>